<keyword evidence="2" id="KW-1185">Reference proteome</keyword>
<dbReference type="AlphaFoldDB" id="A0A5J6N2M5"/>
<dbReference type="EMBL" id="CP042582">
    <property type="protein sequence ID" value="QEX23767.1"/>
    <property type="molecule type" value="Genomic_DNA"/>
</dbReference>
<proteinExistence type="predicted"/>
<reference evidence="1 2" key="1">
    <citation type="submission" date="2019-08" db="EMBL/GenBank/DDBJ databases">
        <title>Hyperibacter terrae gen. nov., sp. nov. and Hyperibacter viscosus sp. nov., two new members in the family Rhodospirillaceae isolated from the rhizosphere of Hypericum perforatum.</title>
        <authorList>
            <person name="Noviana Z."/>
        </authorList>
    </citation>
    <scope>NUCLEOTIDE SEQUENCE [LARGE SCALE GENOMIC DNA]</scope>
    <source>
        <strain evidence="1 2">R5959</strain>
    </source>
</reference>
<name>A0A5J6N2M5_9PROT</name>
<protein>
    <submittedName>
        <fullName evidence="1">Uncharacterized protein</fullName>
    </submittedName>
</protein>
<dbReference type="RefSeq" id="WP_151119108.1">
    <property type="nucleotide sequence ID" value="NZ_CP042582.1"/>
</dbReference>
<gene>
    <name evidence="1" type="ORF">FRZ61_37060</name>
</gene>
<evidence type="ECO:0000313" key="1">
    <source>
        <dbReference type="EMBL" id="QEX23767.1"/>
    </source>
</evidence>
<dbReference type="KEGG" id="hadh:FRZ61_37060"/>
<sequence>MTFPGVTQRAVAHIREERRKLPLPERERWLPVVGEEADVKPLGRSMNVRVLRYPVLAWYEREQIPDDLVRHHDGLDIGFDLDPSERQLHRHHVVDYVDGRLAWVDASDAGTKSADHR</sequence>
<accession>A0A5J6N2M5</accession>
<dbReference type="Proteomes" id="UP000325797">
    <property type="component" value="Chromosome"/>
</dbReference>
<organism evidence="1 2">
    <name type="scientific">Hypericibacter adhaerens</name>
    <dbReference type="NCBI Taxonomy" id="2602016"/>
    <lineage>
        <taxon>Bacteria</taxon>
        <taxon>Pseudomonadati</taxon>
        <taxon>Pseudomonadota</taxon>
        <taxon>Alphaproteobacteria</taxon>
        <taxon>Rhodospirillales</taxon>
        <taxon>Dongiaceae</taxon>
        <taxon>Hypericibacter</taxon>
    </lineage>
</organism>
<evidence type="ECO:0000313" key="2">
    <source>
        <dbReference type="Proteomes" id="UP000325797"/>
    </source>
</evidence>